<evidence type="ECO:0000313" key="3">
    <source>
        <dbReference type="EMBL" id="MDY0882127.1"/>
    </source>
</evidence>
<keyword evidence="4" id="KW-1185">Reference proteome</keyword>
<accession>A0ABU5E885</accession>
<dbReference type="SUPFAM" id="SSF55008">
    <property type="entry name" value="HMA, heavy metal-associated domain"/>
    <property type="match status" value="1"/>
</dbReference>
<dbReference type="PROSITE" id="PS50846">
    <property type="entry name" value="HMA_2"/>
    <property type="match status" value="1"/>
</dbReference>
<reference evidence="3 4" key="1">
    <citation type="journal article" date="2016" name="Antonie Van Leeuwenhoek">
        <title>Dongia soli sp. nov., isolated from soil from Dokdo, Korea.</title>
        <authorList>
            <person name="Kim D.U."/>
            <person name="Lee H."/>
            <person name="Kim H."/>
            <person name="Kim S.G."/>
            <person name="Ka J.O."/>
        </authorList>
    </citation>
    <scope>NUCLEOTIDE SEQUENCE [LARGE SCALE GENOMIC DNA]</scope>
    <source>
        <strain evidence="3 4">D78</strain>
    </source>
</reference>
<evidence type="ECO:0000313" key="4">
    <source>
        <dbReference type="Proteomes" id="UP001279642"/>
    </source>
</evidence>
<dbReference type="InterPro" id="IPR036163">
    <property type="entry name" value="HMA_dom_sf"/>
</dbReference>
<dbReference type="Gene3D" id="3.30.70.100">
    <property type="match status" value="1"/>
</dbReference>
<organism evidence="3 4">
    <name type="scientific">Dongia soli</name>
    <dbReference type="NCBI Taxonomy" id="600628"/>
    <lineage>
        <taxon>Bacteria</taxon>
        <taxon>Pseudomonadati</taxon>
        <taxon>Pseudomonadota</taxon>
        <taxon>Alphaproteobacteria</taxon>
        <taxon>Rhodospirillales</taxon>
        <taxon>Dongiaceae</taxon>
        <taxon>Dongia</taxon>
    </lineage>
</organism>
<evidence type="ECO:0000259" key="2">
    <source>
        <dbReference type="PROSITE" id="PS50846"/>
    </source>
</evidence>
<dbReference type="Proteomes" id="UP001279642">
    <property type="component" value="Unassembled WGS sequence"/>
</dbReference>
<dbReference type="InterPro" id="IPR006121">
    <property type="entry name" value="HMA_dom"/>
</dbReference>
<dbReference type="Pfam" id="PF00403">
    <property type="entry name" value="HMA"/>
    <property type="match status" value="1"/>
</dbReference>
<dbReference type="PROSITE" id="PS01047">
    <property type="entry name" value="HMA_1"/>
    <property type="match status" value="1"/>
</dbReference>
<name>A0ABU5E885_9PROT</name>
<feature type="domain" description="HMA" evidence="2">
    <location>
        <begin position="1"/>
        <end position="64"/>
    </location>
</feature>
<evidence type="ECO:0000256" key="1">
    <source>
        <dbReference type="ARBA" id="ARBA00022723"/>
    </source>
</evidence>
<dbReference type="EMBL" id="JAXCLW010000001">
    <property type="protein sequence ID" value="MDY0882127.1"/>
    <property type="molecule type" value="Genomic_DNA"/>
</dbReference>
<proteinExistence type="predicted"/>
<keyword evidence="1" id="KW-0479">Metal-binding</keyword>
<dbReference type="InterPro" id="IPR017969">
    <property type="entry name" value="Heavy-metal-associated_CS"/>
</dbReference>
<protein>
    <submittedName>
        <fullName evidence="3">Heavy-metal-associated domain-containing protein</fullName>
    </submittedName>
</protein>
<comment type="caution">
    <text evidence="3">The sequence shown here is derived from an EMBL/GenBank/DDBJ whole genome shotgun (WGS) entry which is preliminary data.</text>
</comment>
<sequence length="68" mass="6638">MLKLAVSGMTCGGCAAAIQRSLNAAVPGAKIEVDLAKGTVAVDASQSQAETVKSAIEDAGFTVTGAAN</sequence>
<dbReference type="CDD" id="cd00371">
    <property type="entry name" value="HMA"/>
    <property type="match status" value="1"/>
</dbReference>
<dbReference type="RefSeq" id="WP_320507159.1">
    <property type="nucleotide sequence ID" value="NZ_JAXCLW010000001.1"/>
</dbReference>
<gene>
    <name evidence="3" type="ORF">SMD27_04675</name>
</gene>